<dbReference type="EMBL" id="CP000501">
    <property type="protein sequence ID" value="ABN68006.2"/>
    <property type="molecule type" value="Genomic_DNA"/>
</dbReference>
<feature type="region of interest" description="Disordered" evidence="1">
    <location>
        <begin position="315"/>
        <end position="369"/>
    </location>
</feature>
<dbReference type="OMA" id="THAINDH"/>
<keyword evidence="2" id="KW-1133">Transmembrane helix</keyword>
<name>A3LYN9_PICST</name>
<feature type="compositionally biased region" description="Low complexity" evidence="1">
    <location>
        <begin position="221"/>
        <end position="238"/>
    </location>
</feature>
<dbReference type="KEGG" id="pic:PICST_33243"/>
<feature type="compositionally biased region" description="Basic and acidic residues" evidence="1">
    <location>
        <begin position="315"/>
        <end position="331"/>
    </location>
</feature>
<feature type="region of interest" description="Disordered" evidence="1">
    <location>
        <begin position="178"/>
        <end position="238"/>
    </location>
</feature>
<feature type="compositionally biased region" description="Polar residues" evidence="1">
    <location>
        <begin position="74"/>
        <end position="83"/>
    </location>
</feature>
<feature type="compositionally biased region" description="Low complexity" evidence="1">
    <location>
        <begin position="127"/>
        <end position="147"/>
    </location>
</feature>
<feature type="compositionally biased region" description="Polar residues" evidence="1">
    <location>
        <begin position="189"/>
        <end position="212"/>
    </location>
</feature>
<sequence length="369" mass="40510">MVDSQSLTVGLAVGIPSFVIISVVLLLWLRNQRKQKKEDSVNDDIDMDLRDDQSFNQFQEELHRPYAKGKAELNINTYSDPNKSSSTTQGESSTEKPYISSHGSTSSSNIIDQPHVYATPPRPKYSNANNGTNNVNNNNINNLNNNLNNNINNTNNIHSKSPSAYDFYETFIPILPGGGSPSTNNGNTAHHSNANSVHEAHSNGNLQSQLQQPPHIHDVASTNNSSNDSLNGNDRSSLDNLAKQLTSPVFFEKLPSRATTVALKPRFPNMQSNNSSSEGLNNRLIGDTTALNDNFIYEAPTVDVKKTELQAKDFQRSHLSREQTVKSHEDDVSSISASHAEDVDSLVEPDVSRSSNDDEFVSDIDTTAS</sequence>
<dbReference type="AlphaFoldDB" id="A3LYN9"/>
<accession>A3LYN9</accession>
<dbReference type="GeneID" id="4840569"/>
<dbReference type="OrthoDB" id="4082885at2759"/>
<dbReference type="Proteomes" id="UP000002258">
    <property type="component" value="Chromosome 7"/>
</dbReference>
<feature type="transmembrane region" description="Helical" evidence="2">
    <location>
        <begin position="6"/>
        <end position="29"/>
    </location>
</feature>
<feature type="region of interest" description="Disordered" evidence="1">
    <location>
        <begin position="66"/>
        <end position="147"/>
    </location>
</feature>
<evidence type="ECO:0000256" key="2">
    <source>
        <dbReference type="SAM" id="Phobius"/>
    </source>
</evidence>
<keyword evidence="2" id="KW-0812">Transmembrane</keyword>
<dbReference type="RefSeq" id="XP_001386035.2">
    <property type="nucleotide sequence ID" value="XM_001385998.1"/>
</dbReference>
<evidence type="ECO:0000313" key="4">
    <source>
        <dbReference type="Proteomes" id="UP000002258"/>
    </source>
</evidence>
<keyword evidence="2" id="KW-0472">Membrane</keyword>
<protein>
    <recommendedName>
        <fullName evidence="5">Suppressor of lethality of KEX2 GAS1 double null mutant protein 1</fullName>
    </recommendedName>
</protein>
<evidence type="ECO:0008006" key="5">
    <source>
        <dbReference type="Google" id="ProtNLM"/>
    </source>
</evidence>
<evidence type="ECO:0000256" key="1">
    <source>
        <dbReference type="SAM" id="MobiDB-lite"/>
    </source>
</evidence>
<reference evidence="3 4" key="1">
    <citation type="journal article" date="2007" name="Nat. Biotechnol.">
        <title>Genome sequence of the lignocellulose-bioconverting and xylose-fermenting yeast Pichia stipitis.</title>
        <authorList>
            <person name="Jeffries T.W."/>
            <person name="Grigoriev I.V."/>
            <person name="Grimwood J."/>
            <person name="Laplaza J.M."/>
            <person name="Aerts A."/>
            <person name="Salamov A."/>
            <person name="Schmutz J."/>
            <person name="Lindquist E."/>
            <person name="Dehal P."/>
            <person name="Shapiro H."/>
            <person name="Jin Y.S."/>
            <person name="Passoth V."/>
            <person name="Richardson P.M."/>
        </authorList>
    </citation>
    <scope>NUCLEOTIDE SEQUENCE [LARGE SCALE GENOMIC DNA]</scope>
    <source>
        <strain evidence="4">ATCC 58785 / CBS 6054 / NBRC 10063 / NRRL Y-11545</strain>
    </source>
</reference>
<dbReference type="HOGENOM" id="CLU_075100_0_0_1"/>
<organism evidence="3 4">
    <name type="scientific">Scheffersomyces stipitis (strain ATCC 58785 / CBS 6054 / NBRC 10063 / NRRL Y-11545)</name>
    <name type="common">Yeast</name>
    <name type="synonym">Pichia stipitis</name>
    <dbReference type="NCBI Taxonomy" id="322104"/>
    <lineage>
        <taxon>Eukaryota</taxon>
        <taxon>Fungi</taxon>
        <taxon>Dikarya</taxon>
        <taxon>Ascomycota</taxon>
        <taxon>Saccharomycotina</taxon>
        <taxon>Pichiomycetes</taxon>
        <taxon>Debaryomycetaceae</taxon>
        <taxon>Scheffersomyces</taxon>
    </lineage>
</organism>
<gene>
    <name evidence="3" type="ORF">PICST_33243</name>
</gene>
<keyword evidence="4" id="KW-1185">Reference proteome</keyword>
<evidence type="ECO:0000313" key="3">
    <source>
        <dbReference type="EMBL" id="ABN68006.2"/>
    </source>
</evidence>
<dbReference type="eggNOG" id="ENOG502RZI6">
    <property type="taxonomic scope" value="Eukaryota"/>
</dbReference>
<proteinExistence type="predicted"/>
<dbReference type="InParanoid" id="A3LYN9"/>